<dbReference type="Proteomes" id="UP001341245">
    <property type="component" value="Unassembled WGS sequence"/>
</dbReference>
<gene>
    <name evidence="4" type="ORF">QM012_001170</name>
</gene>
<keyword evidence="5" id="KW-1185">Reference proteome</keyword>
<protein>
    <recommendedName>
        <fullName evidence="3">Zn(2)-C6 fungal-type domain-containing protein</fullName>
    </recommendedName>
</protein>
<feature type="domain" description="Zn(2)-C6 fungal-type" evidence="3">
    <location>
        <begin position="157"/>
        <end position="208"/>
    </location>
</feature>
<feature type="compositionally biased region" description="Basic and acidic residues" evidence="2">
    <location>
        <begin position="121"/>
        <end position="134"/>
    </location>
</feature>
<dbReference type="InterPro" id="IPR001138">
    <property type="entry name" value="Zn2Cys6_DnaBD"/>
</dbReference>
<dbReference type="EMBL" id="JASGXD010000010">
    <property type="protein sequence ID" value="KAK6003325.1"/>
    <property type="molecule type" value="Genomic_DNA"/>
</dbReference>
<dbReference type="SUPFAM" id="SSF57701">
    <property type="entry name" value="Zn2/Cys6 DNA-binding domain"/>
    <property type="match status" value="1"/>
</dbReference>
<proteinExistence type="predicted"/>
<evidence type="ECO:0000313" key="5">
    <source>
        <dbReference type="Proteomes" id="UP001341245"/>
    </source>
</evidence>
<evidence type="ECO:0000256" key="2">
    <source>
        <dbReference type="SAM" id="MobiDB-lite"/>
    </source>
</evidence>
<feature type="region of interest" description="Disordered" evidence="2">
    <location>
        <begin position="1"/>
        <end position="34"/>
    </location>
</feature>
<dbReference type="SMART" id="SM00066">
    <property type="entry name" value="GAL4"/>
    <property type="match status" value="1"/>
</dbReference>
<feature type="region of interest" description="Disordered" evidence="2">
    <location>
        <begin position="49"/>
        <end position="159"/>
    </location>
</feature>
<evidence type="ECO:0000259" key="3">
    <source>
        <dbReference type="SMART" id="SM00066"/>
    </source>
</evidence>
<reference evidence="4 5" key="1">
    <citation type="submission" date="2023-11" db="EMBL/GenBank/DDBJ databases">
        <title>Draft genome sequence and annotation of the polyextremotolerant black yeast-like fungus Aureobasidium pullulans NRRL 62042.</title>
        <authorList>
            <person name="Dielentheis-Frenken M.R.E."/>
            <person name="Wibberg D."/>
            <person name="Blank L.M."/>
            <person name="Tiso T."/>
        </authorList>
    </citation>
    <scope>NUCLEOTIDE SEQUENCE [LARGE SCALE GENOMIC DNA]</scope>
    <source>
        <strain evidence="4 5">NRRL 62042</strain>
    </source>
</reference>
<organism evidence="4 5">
    <name type="scientific">Aureobasidium pullulans</name>
    <name type="common">Black yeast</name>
    <name type="synonym">Pullularia pullulans</name>
    <dbReference type="NCBI Taxonomy" id="5580"/>
    <lineage>
        <taxon>Eukaryota</taxon>
        <taxon>Fungi</taxon>
        <taxon>Dikarya</taxon>
        <taxon>Ascomycota</taxon>
        <taxon>Pezizomycotina</taxon>
        <taxon>Dothideomycetes</taxon>
        <taxon>Dothideomycetidae</taxon>
        <taxon>Dothideales</taxon>
        <taxon>Saccotheciaceae</taxon>
        <taxon>Aureobasidium</taxon>
    </lineage>
</organism>
<accession>A0ABR0TH85</accession>
<dbReference type="CDD" id="cd00067">
    <property type="entry name" value="GAL4"/>
    <property type="match status" value="1"/>
</dbReference>
<dbReference type="InterPro" id="IPR036864">
    <property type="entry name" value="Zn2-C6_fun-type_DNA-bd_sf"/>
</dbReference>
<name>A0ABR0TH85_AURPU</name>
<keyword evidence="1" id="KW-0539">Nucleus</keyword>
<sequence length="209" mass="23639">MRSITGPIDIQKKKMDNNQESPVAEQPPTTEAKWIPVEDLAEYYANHKSIGRKHPAQPQLDFDNLYIDNSRHEIQDSESEADENKEATKLAKKPSLKLMRTPRVKVEAKAEPIAQPVTSKSTKEKGKSKLKEGSSEDEEESSEEDKKEEPMAKNCDEEKYKSCNTCTWARVKCVAGKKLNKDGGRICLQCEKHGRQCHFSIKGQRPGKP</sequence>
<comment type="caution">
    <text evidence="4">The sequence shown here is derived from an EMBL/GenBank/DDBJ whole genome shotgun (WGS) entry which is preliminary data.</text>
</comment>
<evidence type="ECO:0000256" key="1">
    <source>
        <dbReference type="ARBA" id="ARBA00023242"/>
    </source>
</evidence>
<feature type="compositionally biased region" description="Basic and acidic residues" evidence="2">
    <location>
        <begin position="144"/>
        <end position="159"/>
    </location>
</feature>
<evidence type="ECO:0000313" key="4">
    <source>
        <dbReference type="EMBL" id="KAK6003325.1"/>
    </source>
</evidence>
<feature type="compositionally biased region" description="Basic residues" evidence="2">
    <location>
        <begin position="90"/>
        <end position="103"/>
    </location>
</feature>